<dbReference type="EMBL" id="JBHUHQ010000014">
    <property type="protein sequence ID" value="MFD2044314.1"/>
    <property type="molecule type" value="Genomic_DNA"/>
</dbReference>
<gene>
    <name evidence="1" type="ORF">ACFSJF_08565</name>
</gene>
<sequence length="170" mass="19590">MSESIYFNDNFFSAGETEIYNEKKERIGHLDLKSAFSSSVDILDTDENIHFQGYFPFFSNKWNIIDGNEKELGILRARFSLFTKAYEYDAYNREVFKIESEAFSREYTIFNQTGDTVCHFKKVNNFLESPAFQLTDFTESISTFEWIAVVMGVNAIQKRRNSSAASHGGA</sequence>
<comment type="caution">
    <text evidence="1">The sequence shown here is derived from an EMBL/GenBank/DDBJ whole genome shotgun (WGS) entry which is preliminary data.</text>
</comment>
<evidence type="ECO:0000313" key="2">
    <source>
        <dbReference type="Proteomes" id="UP001597383"/>
    </source>
</evidence>
<dbReference type="InterPro" id="IPR007612">
    <property type="entry name" value="LOR"/>
</dbReference>
<proteinExistence type="predicted"/>
<protein>
    <recommendedName>
        <fullName evidence="3">Phage tail protein</fullName>
    </recommendedName>
</protein>
<accession>A0ABW4VXE3</accession>
<name>A0ABW4VXE3_9BACI</name>
<dbReference type="Pfam" id="PF04525">
    <property type="entry name" value="LOR"/>
    <property type="match status" value="1"/>
</dbReference>
<dbReference type="RefSeq" id="WP_377556633.1">
    <property type="nucleotide sequence ID" value="NZ_JBHUHQ010000014.1"/>
</dbReference>
<organism evidence="1 2">
    <name type="scientific">Ornithinibacillus salinisoli</name>
    <dbReference type="NCBI Taxonomy" id="1848459"/>
    <lineage>
        <taxon>Bacteria</taxon>
        <taxon>Bacillati</taxon>
        <taxon>Bacillota</taxon>
        <taxon>Bacilli</taxon>
        <taxon>Bacillales</taxon>
        <taxon>Bacillaceae</taxon>
        <taxon>Ornithinibacillus</taxon>
    </lineage>
</organism>
<reference evidence="2" key="1">
    <citation type="journal article" date="2019" name="Int. J. Syst. Evol. Microbiol.">
        <title>The Global Catalogue of Microorganisms (GCM) 10K type strain sequencing project: providing services to taxonomists for standard genome sequencing and annotation.</title>
        <authorList>
            <consortium name="The Broad Institute Genomics Platform"/>
            <consortium name="The Broad Institute Genome Sequencing Center for Infectious Disease"/>
            <person name="Wu L."/>
            <person name="Ma J."/>
        </authorList>
    </citation>
    <scope>NUCLEOTIDE SEQUENCE [LARGE SCALE GENOMIC DNA]</scope>
    <source>
        <strain evidence="2">R28</strain>
    </source>
</reference>
<keyword evidence="2" id="KW-1185">Reference proteome</keyword>
<evidence type="ECO:0000313" key="1">
    <source>
        <dbReference type="EMBL" id="MFD2044314.1"/>
    </source>
</evidence>
<dbReference type="Proteomes" id="UP001597383">
    <property type="component" value="Unassembled WGS sequence"/>
</dbReference>
<evidence type="ECO:0008006" key="3">
    <source>
        <dbReference type="Google" id="ProtNLM"/>
    </source>
</evidence>